<keyword evidence="4" id="KW-1185">Reference proteome</keyword>
<protein>
    <submittedName>
        <fullName evidence="2">Uncharacterized protein</fullName>
    </submittedName>
</protein>
<evidence type="ECO:0000313" key="2">
    <source>
        <dbReference type="EMBL" id="CAI4002062.1"/>
    </source>
</evidence>
<gene>
    <name evidence="2" type="ORF">C1SCF055_LOCUS28044</name>
</gene>
<dbReference type="EMBL" id="CAMXCT020003033">
    <property type="protein sequence ID" value="CAL1155437.1"/>
    <property type="molecule type" value="Genomic_DNA"/>
</dbReference>
<dbReference type="EMBL" id="CAMXCT010003033">
    <property type="protein sequence ID" value="CAI4002062.1"/>
    <property type="molecule type" value="Genomic_DNA"/>
</dbReference>
<dbReference type="Proteomes" id="UP001152797">
    <property type="component" value="Unassembled WGS sequence"/>
</dbReference>
<feature type="compositionally biased region" description="Polar residues" evidence="1">
    <location>
        <begin position="108"/>
        <end position="122"/>
    </location>
</feature>
<sequence>MPRSGKVLRLLTGQLAVTGGTSVTAPAKKARPKGPCRRPQADDGPWNSGRNILGDPPNDEPPSPPPPPPPPYPPPPRSRRQDDGSPSGVVVGASAKSKSRPGGRTVASAAQSPGPSAESQPGASDDGPLSSNPLQAMAPTLNQLDKVVKEILDDCHVSLSTKLLALQLVEKFGYEGEMRLHRLLNLG</sequence>
<evidence type="ECO:0000313" key="4">
    <source>
        <dbReference type="Proteomes" id="UP001152797"/>
    </source>
</evidence>
<feature type="compositionally biased region" description="Pro residues" evidence="1">
    <location>
        <begin position="59"/>
        <end position="76"/>
    </location>
</feature>
<organism evidence="2">
    <name type="scientific">Cladocopium goreaui</name>
    <dbReference type="NCBI Taxonomy" id="2562237"/>
    <lineage>
        <taxon>Eukaryota</taxon>
        <taxon>Sar</taxon>
        <taxon>Alveolata</taxon>
        <taxon>Dinophyceae</taxon>
        <taxon>Suessiales</taxon>
        <taxon>Symbiodiniaceae</taxon>
        <taxon>Cladocopium</taxon>
    </lineage>
</organism>
<evidence type="ECO:0000256" key="1">
    <source>
        <dbReference type="SAM" id="MobiDB-lite"/>
    </source>
</evidence>
<name>A0A9P1D0I6_9DINO</name>
<comment type="caution">
    <text evidence="2">The sequence shown here is derived from an EMBL/GenBank/DDBJ whole genome shotgun (WGS) entry which is preliminary data.</text>
</comment>
<feature type="region of interest" description="Disordered" evidence="1">
    <location>
        <begin position="18"/>
        <end position="135"/>
    </location>
</feature>
<accession>A0A9P1D0I6</accession>
<evidence type="ECO:0000313" key="3">
    <source>
        <dbReference type="EMBL" id="CAL1155437.1"/>
    </source>
</evidence>
<reference evidence="3" key="2">
    <citation type="submission" date="2024-04" db="EMBL/GenBank/DDBJ databases">
        <authorList>
            <person name="Chen Y."/>
            <person name="Shah S."/>
            <person name="Dougan E. K."/>
            <person name="Thang M."/>
            <person name="Chan C."/>
        </authorList>
    </citation>
    <scope>NUCLEOTIDE SEQUENCE [LARGE SCALE GENOMIC DNA]</scope>
</reference>
<reference evidence="2" key="1">
    <citation type="submission" date="2022-10" db="EMBL/GenBank/DDBJ databases">
        <authorList>
            <person name="Chen Y."/>
            <person name="Dougan E. K."/>
            <person name="Chan C."/>
            <person name="Rhodes N."/>
            <person name="Thang M."/>
        </authorList>
    </citation>
    <scope>NUCLEOTIDE SEQUENCE</scope>
</reference>
<dbReference type="AlphaFoldDB" id="A0A9P1D0I6"/>
<dbReference type="EMBL" id="CAMXCT030003033">
    <property type="protein sequence ID" value="CAL4789374.1"/>
    <property type="molecule type" value="Genomic_DNA"/>
</dbReference>
<proteinExistence type="predicted"/>